<dbReference type="InterPro" id="IPR019734">
    <property type="entry name" value="TPR_rpt"/>
</dbReference>
<comment type="caution">
    <text evidence="6">The sequence shown here is derived from an EMBL/GenBank/DDBJ whole genome shotgun (WGS) entry which is preliminary data.</text>
</comment>
<name>A0A9D1ZG73_9BACE</name>
<keyword evidence="2 3" id="KW-0802">TPR repeat</keyword>
<gene>
    <name evidence="6" type="ORF">H9824_02580</name>
</gene>
<reference evidence="6" key="2">
    <citation type="submission" date="2021-04" db="EMBL/GenBank/DDBJ databases">
        <authorList>
            <person name="Gilroy R."/>
        </authorList>
    </citation>
    <scope>NUCLEOTIDE SEQUENCE</scope>
    <source>
        <strain evidence="6">Gambia2-208</strain>
    </source>
</reference>
<evidence type="ECO:0000313" key="6">
    <source>
        <dbReference type="EMBL" id="HIY87575.1"/>
    </source>
</evidence>
<sequence>MKKKTLTRILGLAALCCVSASPSRAQSLDKTPAPRDFYREGKALFAQKAYAASLSPLQAYLRQAADEPKSADALLRQAEAEYMLACSAYELGDPRAADLLRDYLATHPDTPHANRVQALIASTCFFDGNYAAALDAFDGVRPEWLSTTERDDMTYRLAVSHLQTGDLTQAAVWFETLRATSPRYEGDCTYYISYIRYTQGRLDEALPGFLGLQSHRKYQALVPYYIAEIYLAKQQYDKAEIVAQNYLSAYPGEAHVAEMQRVQGTARYHVADWHGAMTTLEAYRDGTEGHMRRDAAYMLGMAYCHNGVYSQAPAALGEATLADDALAQNAYLHMGLAYLQLGDKNKARMAFEQAAVSDADRAVKEQAAYNYALCIHETAYDAFGQSVTVFENFLNEFPESQYAPKVSSYLVDVYLSTRSYEAALKSIERIRQPDPMIQKAKLRILFQLGTQAFANADFTTAIDYFTRAWEPAATFGTRGVMEQSDALYWRGESYYRLGRMAEAATDFERFLGIHATRKDETVALAHYNLGYIAFHQQAYGAAENRFAQYVRLETGENRAALADAYNRLGDCCLRGRRFDEAKRYYATAEKMSQPTGDYSYYQQALVAGLQKDYAGKVALLDRLAEKYPESSYAIDALYEKGRSYVQAGQNAQAIAVFRQLLQQHPESPVSRKAAAEIGLLYYQDNDYDRAIEAYTYVVTRYPGSEEARLALHDLKSIYVEANRVSDYARLVEQLPGGIRIEAGEQDSLTYAAAERIYMKGDIVPAKESLTRYLQSYPDGAFSLGAHYNLCTIARQQGDEDGILLHAGKLLEYPDSPYTEEALLMRGEVLFNRKQYDAARADYRQLQAKATTPERRRLGQTGDLRCSWLLQDHAATVAAAITLLAGNNLTPELRTEALYDRAKAAIAQDDWTAATSDLRALAADTRTLQGAEAKYLLAQHLYDTADYAAAEQEALDYIDQSTPHAYWLARTFILLSDVYAAQDKKLDARQYLLSLQQNYTEDDDIRPMIEERLEKLK</sequence>
<dbReference type="EMBL" id="DXCV01000024">
    <property type="protein sequence ID" value="HIY87575.1"/>
    <property type="molecule type" value="Genomic_DNA"/>
</dbReference>
<dbReference type="InterPro" id="IPR011990">
    <property type="entry name" value="TPR-like_helical_dom_sf"/>
</dbReference>
<feature type="repeat" description="TPR" evidence="3">
    <location>
        <begin position="328"/>
        <end position="361"/>
    </location>
</feature>
<protein>
    <submittedName>
        <fullName evidence="6">Tetratricopeptide repeat protein</fullName>
    </submittedName>
</protein>
<evidence type="ECO:0000259" key="5">
    <source>
        <dbReference type="Pfam" id="PF21545"/>
    </source>
</evidence>
<dbReference type="SMART" id="SM00028">
    <property type="entry name" value="TPR"/>
    <property type="match status" value="10"/>
</dbReference>
<keyword evidence="1" id="KW-0677">Repeat</keyword>
<accession>A0A9D1ZG73</accession>
<feature type="repeat" description="TPR" evidence="3">
    <location>
        <begin position="671"/>
        <end position="704"/>
    </location>
</feature>
<dbReference type="Pfam" id="PF13181">
    <property type="entry name" value="TPR_8"/>
    <property type="match status" value="1"/>
</dbReference>
<evidence type="ECO:0000256" key="2">
    <source>
        <dbReference type="ARBA" id="ARBA00022803"/>
    </source>
</evidence>
<dbReference type="PROSITE" id="PS50005">
    <property type="entry name" value="TPR"/>
    <property type="match status" value="4"/>
</dbReference>
<dbReference type="PANTHER" id="PTHR45586:SF1">
    <property type="entry name" value="LIPOPOLYSACCHARIDE ASSEMBLY PROTEIN B"/>
    <property type="match status" value="1"/>
</dbReference>
<dbReference type="InterPro" id="IPR051012">
    <property type="entry name" value="CellSynth/LPSAsmb/PSIAsmb"/>
</dbReference>
<proteinExistence type="predicted"/>
<dbReference type="PANTHER" id="PTHR45586">
    <property type="entry name" value="TPR REPEAT-CONTAINING PROTEIN PA4667"/>
    <property type="match status" value="1"/>
</dbReference>
<feature type="repeat" description="TPR" evidence="3">
    <location>
        <begin position="484"/>
        <end position="517"/>
    </location>
</feature>
<keyword evidence="4" id="KW-0732">Signal</keyword>
<feature type="chain" id="PRO_5038963765" evidence="4">
    <location>
        <begin position="26"/>
        <end position="1016"/>
    </location>
</feature>
<dbReference type="InterPro" id="IPR049078">
    <property type="entry name" value="T7SS_EccA1-like_N"/>
</dbReference>
<evidence type="ECO:0000256" key="4">
    <source>
        <dbReference type="SAM" id="SignalP"/>
    </source>
</evidence>
<evidence type="ECO:0000256" key="1">
    <source>
        <dbReference type="ARBA" id="ARBA00022737"/>
    </source>
</evidence>
<reference evidence="6" key="1">
    <citation type="journal article" date="2021" name="PeerJ">
        <title>Extensive microbial diversity within the chicken gut microbiome revealed by metagenomics and culture.</title>
        <authorList>
            <person name="Gilroy R."/>
            <person name="Ravi A."/>
            <person name="Getino M."/>
            <person name="Pursley I."/>
            <person name="Horton D.L."/>
            <person name="Alikhan N.F."/>
            <person name="Baker D."/>
            <person name="Gharbi K."/>
            <person name="Hall N."/>
            <person name="Watson M."/>
            <person name="Adriaenssens E.M."/>
            <person name="Foster-Nyarko E."/>
            <person name="Jarju S."/>
            <person name="Secka A."/>
            <person name="Antonio M."/>
            <person name="Oren A."/>
            <person name="Chaudhuri R.R."/>
            <person name="La Ragione R."/>
            <person name="Hildebrand F."/>
            <person name="Pallen M.J."/>
        </authorList>
    </citation>
    <scope>NUCLEOTIDE SEQUENCE</scope>
    <source>
        <strain evidence="6">Gambia2-208</strain>
    </source>
</reference>
<dbReference type="Pfam" id="PF21545">
    <property type="entry name" value="T7SS_EccA1_N"/>
    <property type="match status" value="1"/>
</dbReference>
<feature type="domain" description="ESX-1 secretion system protein EccA1-like N-terminal" evidence="5">
    <location>
        <begin position="228"/>
        <end position="367"/>
    </location>
</feature>
<dbReference type="AlphaFoldDB" id="A0A9D1ZG73"/>
<feature type="repeat" description="TPR" evidence="3">
    <location>
        <begin position="634"/>
        <end position="667"/>
    </location>
</feature>
<dbReference type="Pfam" id="PF13432">
    <property type="entry name" value="TPR_16"/>
    <property type="match status" value="3"/>
</dbReference>
<dbReference type="Gene3D" id="1.25.40.10">
    <property type="entry name" value="Tetratricopeptide repeat domain"/>
    <property type="match status" value="8"/>
</dbReference>
<feature type="signal peptide" evidence="4">
    <location>
        <begin position="1"/>
        <end position="25"/>
    </location>
</feature>
<organism evidence="6 7">
    <name type="scientific">Candidatus Bacteroides pullicola</name>
    <dbReference type="NCBI Taxonomy" id="2838475"/>
    <lineage>
        <taxon>Bacteria</taxon>
        <taxon>Pseudomonadati</taxon>
        <taxon>Bacteroidota</taxon>
        <taxon>Bacteroidia</taxon>
        <taxon>Bacteroidales</taxon>
        <taxon>Bacteroidaceae</taxon>
        <taxon>Bacteroides</taxon>
    </lineage>
</organism>
<dbReference type="Proteomes" id="UP000886851">
    <property type="component" value="Unassembled WGS sequence"/>
</dbReference>
<dbReference type="SUPFAM" id="SSF48452">
    <property type="entry name" value="TPR-like"/>
    <property type="match status" value="5"/>
</dbReference>
<evidence type="ECO:0000256" key="3">
    <source>
        <dbReference type="PROSITE-ProRule" id="PRU00339"/>
    </source>
</evidence>
<dbReference type="Pfam" id="PF13174">
    <property type="entry name" value="TPR_6"/>
    <property type="match status" value="3"/>
</dbReference>
<evidence type="ECO:0000313" key="7">
    <source>
        <dbReference type="Proteomes" id="UP000886851"/>
    </source>
</evidence>